<proteinExistence type="predicted"/>
<protein>
    <submittedName>
        <fullName evidence="1">Uncharacterized protein</fullName>
    </submittedName>
</protein>
<dbReference type="AlphaFoldDB" id="A0A164E970"/>
<name>A0A164E970_9CRUS</name>
<keyword evidence="2" id="KW-1185">Reference proteome</keyword>
<dbReference type="Proteomes" id="UP000076858">
    <property type="component" value="Unassembled WGS sequence"/>
</dbReference>
<reference evidence="1 2" key="1">
    <citation type="submission" date="2016-03" db="EMBL/GenBank/DDBJ databases">
        <title>EvidentialGene: Evidence-directed Construction of Genes on Genomes.</title>
        <authorList>
            <person name="Gilbert D.G."/>
            <person name="Choi J.-H."/>
            <person name="Mockaitis K."/>
            <person name="Colbourne J."/>
            <person name="Pfrender M."/>
        </authorList>
    </citation>
    <scope>NUCLEOTIDE SEQUENCE [LARGE SCALE GENOMIC DNA]</scope>
    <source>
        <strain evidence="1 2">Xinb3</strain>
        <tissue evidence="1">Complete organism</tissue>
    </source>
</reference>
<accession>A0A164E970</accession>
<dbReference type="EMBL" id="LRGB01024511">
    <property type="protein sequence ID" value="KZR96562.1"/>
    <property type="molecule type" value="Genomic_DNA"/>
</dbReference>
<organism evidence="1 2">
    <name type="scientific">Daphnia magna</name>
    <dbReference type="NCBI Taxonomy" id="35525"/>
    <lineage>
        <taxon>Eukaryota</taxon>
        <taxon>Metazoa</taxon>
        <taxon>Ecdysozoa</taxon>
        <taxon>Arthropoda</taxon>
        <taxon>Crustacea</taxon>
        <taxon>Branchiopoda</taxon>
        <taxon>Diplostraca</taxon>
        <taxon>Cladocera</taxon>
        <taxon>Anomopoda</taxon>
        <taxon>Daphniidae</taxon>
        <taxon>Daphnia</taxon>
    </lineage>
</organism>
<gene>
    <name evidence="1" type="ORF">APZ42_009031</name>
</gene>
<evidence type="ECO:0000313" key="1">
    <source>
        <dbReference type="EMBL" id="KZR96562.1"/>
    </source>
</evidence>
<sequence>MSLTSDKRTNGKWTIGYPMDVLWTMCASRVGFKLITSPPKETGNIVT</sequence>
<evidence type="ECO:0000313" key="2">
    <source>
        <dbReference type="Proteomes" id="UP000076858"/>
    </source>
</evidence>
<comment type="caution">
    <text evidence="1">The sequence shown here is derived from an EMBL/GenBank/DDBJ whole genome shotgun (WGS) entry which is preliminary data.</text>
</comment>